<dbReference type="AlphaFoldDB" id="A0A0E9V4U6"/>
<evidence type="ECO:0000313" key="1">
    <source>
        <dbReference type="EMBL" id="JAH72465.1"/>
    </source>
</evidence>
<name>A0A0E9V4U6_ANGAN</name>
<dbReference type="EMBL" id="GBXM01036112">
    <property type="protein sequence ID" value="JAH72465.1"/>
    <property type="molecule type" value="Transcribed_RNA"/>
</dbReference>
<accession>A0A0E9V4U6</accession>
<organism evidence="1">
    <name type="scientific">Anguilla anguilla</name>
    <name type="common">European freshwater eel</name>
    <name type="synonym">Muraena anguilla</name>
    <dbReference type="NCBI Taxonomy" id="7936"/>
    <lineage>
        <taxon>Eukaryota</taxon>
        <taxon>Metazoa</taxon>
        <taxon>Chordata</taxon>
        <taxon>Craniata</taxon>
        <taxon>Vertebrata</taxon>
        <taxon>Euteleostomi</taxon>
        <taxon>Actinopterygii</taxon>
        <taxon>Neopterygii</taxon>
        <taxon>Teleostei</taxon>
        <taxon>Anguilliformes</taxon>
        <taxon>Anguillidae</taxon>
        <taxon>Anguilla</taxon>
    </lineage>
</organism>
<proteinExistence type="predicted"/>
<sequence>MGDSMQCFDLLHHYGMCAYSASAEGLVSVHFHIYSVSSIEVNRLH</sequence>
<reference evidence="1" key="1">
    <citation type="submission" date="2014-11" db="EMBL/GenBank/DDBJ databases">
        <authorList>
            <person name="Amaro Gonzalez C."/>
        </authorList>
    </citation>
    <scope>NUCLEOTIDE SEQUENCE</scope>
</reference>
<protein>
    <submittedName>
        <fullName evidence="1">Uncharacterized protein</fullName>
    </submittedName>
</protein>
<reference evidence="1" key="2">
    <citation type="journal article" date="2015" name="Fish Shellfish Immunol.">
        <title>Early steps in the European eel (Anguilla anguilla)-Vibrio vulnificus interaction in the gills: Role of the RtxA13 toxin.</title>
        <authorList>
            <person name="Callol A."/>
            <person name="Pajuelo D."/>
            <person name="Ebbesson L."/>
            <person name="Teles M."/>
            <person name="MacKenzie S."/>
            <person name="Amaro C."/>
        </authorList>
    </citation>
    <scope>NUCLEOTIDE SEQUENCE</scope>
</reference>